<dbReference type="Proteomes" id="UP000274922">
    <property type="component" value="Unassembled WGS sequence"/>
</dbReference>
<proteinExistence type="predicted"/>
<gene>
    <name evidence="2" type="ORF">CXG81DRAFT_13471</name>
</gene>
<dbReference type="AlphaFoldDB" id="A0A4P9X5E1"/>
<reference evidence="3" key="1">
    <citation type="journal article" date="2018" name="Nat. Microbiol.">
        <title>Leveraging single-cell genomics to expand the fungal tree of life.</title>
        <authorList>
            <person name="Ahrendt S.R."/>
            <person name="Quandt C.A."/>
            <person name="Ciobanu D."/>
            <person name="Clum A."/>
            <person name="Salamov A."/>
            <person name="Andreopoulos B."/>
            <person name="Cheng J.F."/>
            <person name="Woyke T."/>
            <person name="Pelin A."/>
            <person name="Henrissat B."/>
            <person name="Reynolds N.K."/>
            <person name="Benny G.L."/>
            <person name="Smith M.E."/>
            <person name="James T.Y."/>
            <person name="Grigoriev I.V."/>
        </authorList>
    </citation>
    <scope>NUCLEOTIDE SEQUENCE [LARGE SCALE GENOMIC DNA]</scope>
    <source>
        <strain evidence="3">ATCC 52028</strain>
    </source>
</reference>
<keyword evidence="1" id="KW-0812">Transmembrane</keyword>
<organism evidence="2 3">
    <name type="scientific">Caulochytrium protostelioides</name>
    <dbReference type="NCBI Taxonomy" id="1555241"/>
    <lineage>
        <taxon>Eukaryota</taxon>
        <taxon>Fungi</taxon>
        <taxon>Fungi incertae sedis</taxon>
        <taxon>Chytridiomycota</taxon>
        <taxon>Chytridiomycota incertae sedis</taxon>
        <taxon>Chytridiomycetes</taxon>
        <taxon>Caulochytriales</taxon>
        <taxon>Caulochytriaceae</taxon>
        <taxon>Caulochytrium</taxon>
    </lineage>
</organism>
<name>A0A4P9X5E1_9FUNG</name>
<keyword evidence="1" id="KW-1133">Transmembrane helix</keyword>
<feature type="transmembrane region" description="Helical" evidence="1">
    <location>
        <begin position="118"/>
        <end position="136"/>
    </location>
</feature>
<evidence type="ECO:0000313" key="2">
    <source>
        <dbReference type="EMBL" id="RKP00230.1"/>
    </source>
</evidence>
<keyword evidence="1" id="KW-0472">Membrane</keyword>
<sequence length="203" mass="23142">MVNFSEIQRKLKATDLKSSFFKSYNENKNFYIPKQARFTARFFQAATNFGAMFFLAKLFNEEAFLSEHGVTSTVNSMLIMSVLTPLCVGFCVAIYIWSVFTKAWSSRRILTAETILDFLQLLVWGFGFLAGIIQMGKGCPASFSTTTPCPLYNWFLAWAGFTTAGFLVGFVLDCKTWHTVLFAERELDSELLLDINRTTRMNR</sequence>
<evidence type="ECO:0000256" key="1">
    <source>
        <dbReference type="SAM" id="Phobius"/>
    </source>
</evidence>
<protein>
    <recommendedName>
        <fullName evidence="4">MARVEL domain-containing protein</fullName>
    </recommendedName>
</protein>
<accession>A0A4P9X5E1</accession>
<evidence type="ECO:0008006" key="4">
    <source>
        <dbReference type="Google" id="ProtNLM"/>
    </source>
</evidence>
<feature type="transmembrane region" description="Helical" evidence="1">
    <location>
        <begin position="76"/>
        <end position="97"/>
    </location>
</feature>
<dbReference type="EMBL" id="ML014228">
    <property type="protein sequence ID" value="RKP00230.1"/>
    <property type="molecule type" value="Genomic_DNA"/>
</dbReference>
<keyword evidence="3" id="KW-1185">Reference proteome</keyword>
<feature type="transmembrane region" description="Helical" evidence="1">
    <location>
        <begin position="38"/>
        <end position="56"/>
    </location>
</feature>
<feature type="transmembrane region" description="Helical" evidence="1">
    <location>
        <begin position="151"/>
        <end position="172"/>
    </location>
</feature>
<evidence type="ECO:0000313" key="3">
    <source>
        <dbReference type="Proteomes" id="UP000274922"/>
    </source>
</evidence>
<dbReference type="OrthoDB" id="298344at2759"/>